<reference evidence="5 6" key="1">
    <citation type="journal article" date="2019" name="Int. J. Syst. Evol. Microbiol.">
        <title>The Global Catalogue of Microorganisms (GCM) 10K type strain sequencing project: providing services to taxonomists for standard genome sequencing and annotation.</title>
        <authorList>
            <consortium name="The Broad Institute Genomics Platform"/>
            <consortium name="The Broad Institute Genome Sequencing Center for Infectious Disease"/>
            <person name="Wu L."/>
            <person name="Ma J."/>
        </authorList>
    </citation>
    <scope>NUCLEOTIDE SEQUENCE [LARGE SCALE GENOMIC DNA]</scope>
    <source>
        <strain evidence="5 6">JCM 13250</strain>
    </source>
</reference>
<evidence type="ECO:0000256" key="2">
    <source>
        <dbReference type="ARBA" id="ARBA00023125"/>
    </source>
</evidence>
<keyword evidence="6" id="KW-1185">Reference proteome</keyword>
<dbReference type="EMBL" id="BAAALT010000288">
    <property type="protein sequence ID" value="GAA1835262.1"/>
    <property type="molecule type" value="Genomic_DNA"/>
</dbReference>
<keyword evidence="2" id="KW-0238">DNA-binding</keyword>
<dbReference type="SMART" id="SM00411">
    <property type="entry name" value="BHL"/>
    <property type="match status" value="1"/>
</dbReference>
<protein>
    <recommendedName>
        <fullName evidence="7">HU family DNA-binding protein</fullName>
    </recommendedName>
</protein>
<keyword evidence="1" id="KW-0226">DNA condensation</keyword>
<feature type="compositionally biased region" description="Basic residues" evidence="4">
    <location>
        <begin position="151"/>
        <end position="160"/>
    </location>
</feature>
<comment type="caution">
    <text evidence="5">The sequence shown here is derived from an EMBL/GenBank/DDBJ whole genome shotgun (WGS) entry which is preliminary data.</text>
</comment>
<dbReference type="PANTHER" id="PTHR33175">
    <property type="entry name" value="DNA-BINDING PROTEIN HU"/>
    <property type="match status" value="1"/>
</dbReference>
<feature type="region of interest" description="Disordered" evidence="4">
    <location>
        <begin position="105"/>
        <end position="160"/>
    </location>
</feature>
<dbReference type="CDD" id="cd13831">
    <property type="entry name" value="HU"/>
    <property type="match status" value="1"/>
</dbReference>
<dbReference type="Pfam" id="PF00216">
    <property type="entry name" value="Bac_DNA_binding"/>
    <property type="match status" value="1"/>
</dbReference>
<evidence type="ECO:0000256" key="4">
    <source>
        <dbReference type="SAM" id="MobiDB-lite"/>
    </source>
</evidence>
<gene>
    <name evidence="5" type="ORF">GCM10009682_61840</name>
</gene>
<name>A0ABN2MTZ5_9ACTN</name>
<dbReference type="InterPro" id="IPR010992">
    <property type="entry name" value="IHF-like_DNA-bd_dom_sf"/>
</dbReference>
<dbReference type="InterPro" id="IPR000119">
    <property type="entry name" value="Hist_DNA-bd"/>
</dbReference>
<dbReference type="PROSITE" id="PS00045">
    <property type="entry name" value="HISTONE_LIKE"/>
    <property type="match status" value="1"/>
</dbReference>
<feature type="compositionally biased region" description="Low complexity" evidence="4">
    <location>
        <begin position="105"/>
        <end position="150"/>
    </location>
</feature>
<dbReference type="SUPFAM" id="SSF47729">
    <property type="entry name" value="IHF-like DNA-binding proteins"/>
    <property type="match status" value="1"/>
</dbReference>
<dbReference type="Proteomes" id="UP001500218">
    <property type="component" value="Unassembled WGS sequence"/>
</dbReference>
<organism evidence="5 6">
    <name type="scientific">Luedemannella flava</name>
    <dbReference type="NCBI Taxonomy" id="349316"/>
    <lineage>
        <taxon>Bacteria</taxon>
        <taxon>Bacillati</taxon>
        <taxon>Actinomycetota</taxon>
        <taxon>Actinomycetes</taxon>
        <taxon>Micromonosporales</taxon>
        <taxon>Micromonosporaceae</taxon>
        <taxon>Luedemannella</taxon>
    </lineage>
</organism>
<evidence type="ECO:0000256" key="1">
    <source>
        <dbReference type="ARBA" id="ARBA00023067"/>
    </source>
</evidence>
<comment type="similarity">
    <text evidence="3">Belongs to the bacterial histone-like protein family.</text>
</comment>
<evidence type="ECO:0000313" key="6">
    <source>
        <dbReference type="Proteomes" id="UP001500218"/>
    </source>
</evidence>
<dbReference type="PRINTS" id="PR01727">
    <property type="entry name" value="DNABINDINGHU"/>
</dbReference>
<dbReference type="Gene3D" id="4.10.520.10">
    <property type="entry name" value="IHF-like DNA-binding proteins"/>
    <property type="match status" value="1"/>
</dbReference>
<evidence type="ECO:0000256" key="3">
    <source>
        <dbReference type="RuleBase" id="RU003939"/>
    </source>
</evidence>
<dbReference type="PANTHER" id="PTHR33175:SF3">
    <property type="entry name" value="DNA-BINDING PROTEIN HU-BETA"/>
    <property type="match status" value="1"/>
</dbReference>
<sequence length="160" mass="16388">MYGRETVNKAELIDALAGRLGDKKSATAALDAVLAEIQAAVTKGDKVAITGFGVFEKRVRAARTARNPRTGEAVKVKKTSVPAFRAGASFKDMVAAGKVPKVTKAAAPAKKATAAKTAPAKKAATKAAPAKKTVTKAASTSARKTTTAKTAAKKAPAKKR</sequence>
<evidence type="ECO:0008006" key="7">
    <source>
        <dbReference type="Google" id="ProtNLM"/>
    </source>
</evidence>
<proteinExistence type="inferred from homology"/>
<evidence type="ECO:0000313" key="5">
    <source>
        <dbReference type="EMBL" id="GAA1835262.1"/>
    </source>
</evidence>
<accession>A0ABN2MTZ5</accession>
<dbReference type="InterPro" id="IPR020816">
    <property type="entry name" value="Histone-like_DNA-bd_CS"/>
</dbReference>